<keyword evidence="5" id="KW-0969">Cilium</keyword>
<dbReference type="RefSeq" id="XP_015184718.1">
    <property type="nucleotide sequence ID" value="XM_015329232.1"/>
</dbReference>
<evidence type="ECO:0000256" key="1">
    <source>
        <dbReference type="ARBA" id="ARBA00004611"/>
    </source>
</evidence>
<keyword evidence="3" id="KW-0970">Cilium biogenesis/degradation</keyword>
<keyword evidence="6" id="KW-0206">Cytoskeleton</keyword>
<evidence type="ECO:0000256" key="9">
    <source>
        <dbReference type="ARBA" id="ARBA00038319"/>
    </source>
</evidence>
<sequence>MEYSKLLDTIDTLGYAGICVSTENSQLLKNSLLILQKENQFRKCYYWGQINAIQNDYHIAYGYKKDCMNGKIYYYSMDRLNWLLLPKPEKYGKFLTPLAINKFEGEPSIVTNVYDSNPPFPTNEDPKQYYNGPIPKELKEEDRLATIVDTITEEAVIIPRGGWFKCPNGDVIENLAFEGLDEADALNLKSYQHARPPQQKWNTNLLTRPDYDYAIDFLDSIDLDIPQGCWSMQLLMDSNLIILHNLYWPGMTFYHRLNKPHYGFLYIGNGKKNMDLPFMV</sequence>
<evidence type="ECO:0000256" key="4">
    <source>
        <dbReference type="ARBA" id="ARBA00022846"/>
    </source>
</evidence>
<keyword evidence="2" id="KW-0963">Cytoplasm</keyword>
<dbReference type="Proteomes" id="UP000694924">
    <property type="component" value="Unplaced"/>
</dbReference>
<evidence type="ECO:0000256" key="3">
    <source>
        <dbReference type="ARBA" id="ARBA00022794"/>
    </source>
</evidence>
<evidence type="ECO:0000313" key="11">
    <source>
        <dbReference type="Proteomes" id="UP000694924"/>
    </source>
</evidence>
<evidence type="ECO:0000256" key="2">
    <source>
        <dbReference type="ARBA" id="ARBA00022490"/>
    </source>
</evidence>
<evidence type="ECO:0000256" key="10">
    <source>
        <dbReference type="ARBA" id="ARBA00041080"/>
    </source>
</evidence>
<accession>A0ABM1IWY1</accession>
<gene>
    <name evidence="12" type="primary">LOC107070752</name>
</gene>
<name>A0ABM1IWY1_POLDO</name>
<evidence type="ECO:0000256" key="6">
    <source>
        <dbReference type="ARBA" id="ARBA00023212"/>
    </source>
</evidence>
<comment type="similarity">
    <text evidence="9">Belongs to the flagellar radial spoke RSP9 family.</text>
</comment>
<keyword evidence="11" id="KW-1185">Reference proteome</keyword>
<dbReference type="PANTHER" id="PTHR22069">
    <property type="entry name" value="MITOCHONDRIAL RIBOSOMAL PROTEIN S18"/>
    <property type="match status" value="1"/>
</dbReference>
<dbReference type="PANTHER" id="PTHR22069:SF0">
    <property type="entry name" value="RADIAL SPOKE HEAD PROTEIN 9 HOMOLOG"/>
    <property type="match status" value="1"/>
</dbReference>
<evidence type="ECO:0000256" key="8">
    <source>
        <dbReference type="ARBA" id="ARBA00037822"/>
    </source>
</evidence>
<evidence type="ECO:0000313" key="12">
    <source>
        <dbReference type="RefSeq" id="XP_015184718.1"/>
    </source>
</evidence>
<reference evidence="12" key="1">
    <citation type="submission" date="2025-08" db="UniProtKB">
        <authorList>
            <consortium name="RefSeq"/>
        </authorList>
    </citation>
    <scope>IDENTIFICATION</scope>
    <source>
        <tissue evidence="12">Whole body</tissue>
    </source>
</reference>
<dbReference type="InterPro" id="IPR055316">
    <property type="entry name" value="RSP9"/>
</dbReference>
<comment type="subcellular location">
    <subcellularLocation>
        <location evidence="8">Cell projection</location>
        <location evidence="8">Kinocilium</location>
    </subcellularLocation>
    <subcellularLocation>
        <location evidence="1">Cytoplasm</location>
        <location evidence="1">Cytoskeleton</location>
        <location evidence="1">Flagellum axoneme</location>
    </subcellularLocation>
</comment>
<evidence type="ECO:0000256" key="7">
    <source>
        <dbReference type="ARBA" id="ARBA00023273"/>
    </source>
</evidence>
<keyword evidence="7" id="KW-0966">Cell projection</keyword>
<protein>
    <recommendedName>
        <fullName evidence="10">Radial spoke head protein 9 homolog</fullName>
    </recommendedName>
</protein>
<keyword evidence="4" id="KW-0282">Flagellum</keyword>
<dbReference type="GeneID" id="107070752"/>
<organism evidence="11 12">
    <name type="scientific">Polistes dominula</name>
    <name type="common">European paper wasp</name>
    <name type="synonym">Vespa dominula</name>
    <dbReference type="NCBI Taxonomy" id="743375"/>
    <lineage>
        <taxon>Eukaryota</taxon>
        <taxon>Metazoa</taxon>
        <taxon>Ecdysozoa</taxon>
        <taxon>Arthropoda</taxon>
        <taxon>Hexapoda</taxon>
        <taxon>Insecta</taxon>
        <taxon>Pterygota</taxon>
        <taxon>Neoptera</taxon>
        <taxon>Endopterygota</taxon>
        <taxon>Hymenoptera</taxon>
        <taxon>Apocrita</taxon>
        <taxon>Aculeata</taxon>
        <taxon>Vespoidea</taxon>
        <taxon>Vespidae</taxon>
        <taxon>Polistinae</taxon>
        <taxon>Polistini</taxon>
        <taxon>Polistes</taxon>
    </lineage>
</organism>
<evidence type="ECO:0000256" key="5">
    <source>
        <dbReference type="ARBA" id="ARBA00023069"/>
    </source>
</evidence>
<proteinExistence type="inferred from homology"/>